<dbReference type="InterPro" id="IPR055342">
    <property type="entry name" value="MreC_beta-barrel_core"/>
</dbReference>
<feature type="domain" description="Rod shape-determining protein MreC beta-barrel core" evidence="7">
    <location>
        <begin position="123"/>
        <end position="265"/>
    </location>
</feature>
<evidence type="ECO:0000259" key="7">
    <source>
        <dbReference type="Pfam" id="PF04085"/>
    </source>
</evidence>
<dbReference type="NCBIfam" id="NF010519">
    <property type="entry name" value="PRK13922.13-4"/>
    <property type="match status" value="1"/>
</dbReference>
<feature type="compositionally biased region" description="Pro residues" evidence="6">
    <location>
        <begin position="368"/>
        <end position="390"/>
    </location>
</feature>
<organism evidence="8">
    <name type="scientific">Solibacter usitatus (strain Ellin6076)</name>
    <dbReference type="NCBI Taxonomy" id="234267"/>
    <lineage>
        <taxon>Bacteria</taxon>
        <taxon>Pseudomonadati</taxon>
        <taxon>Acidobacteriota</taxon>
        <taxon>Terriglobia</taxon>
        <taxon>Bryobacterales</taxon>
        <taxon>Solibacteraceae</taxon>
        <taxon>Candidatus Solibacter</taxon>
    </lineage>
</organism>
<dbReference type="GO" id="GO:0005886">
    <property type="term" value="C:plasma membrane"/>
    <property type="evidence" value="ECO:0007669"/>
    <property type="project" value="TreeGrafter"/>
</dbReference>
<accession>Q01ZY3</accession>
<dbReference type="PANTHER" id="PTHR34138:SF1">
    <property type="entry name" value="CELL SHAPE-DETERMINING PROTEIN MREC"/>
    <property type="match status" value="1"/>
</dbReference>
<sequence length="418" mass="43993" precursor="true">MESLLNRYRNITVLLLVIMAQLVLLAVSAKNDQDVRFIRIWTVTAVTPVARIIEGLRGGGTGFLHNYILLHDTHQENLHLRAELDKLKMENVFLKNELNTADRAKALSVFQAHTPSKSIAARVIGTGAGANSKAVYVDRGTAAGVQRGMAVVTPDGIVGKVIAAYPTASQVLLITDGDFAAGVITQKGVRGTLKGQGTPQCKVDYIPFEEKIDPGELLFTSGDDRIFPRGFPVGVVKVVRPGQPFKEILVEPSGLQRGLEDVLILIEGVHQAIPDAPSGMQPVYIAPPPPGSESKPAEAAGAPNPVGTEADRLRSQYQQLGEEQKHKFGENPPGTKPVDFTKLGGRGGAQPAAAQPGGQPPAAGTAPPEIPPTAKPVVPPAPKPVTPANPPNAGRGAADASRRNNQTAGVLPGGQLPE</sequence>
<dbReference type="OrthoDB" id="9792313at2"/>
<dbReference type="Pfam" id="PF04085">
    <property type="entry name" value="MreC"/>
    <property type="match status" value="1"/>
</dbReference>
<feature type="compositionally biased region" description="Low complexity" evidence="6">
    <location>
        <begin position="349"/>
        <end position="367"/>
    </location>
</feature>
<dbReference type="InterPro" id="IPR007221">
    <property type="entry name" value="MreC"/>
</dbReference>
<dbReference type="EMBL" id="CP000473">
    <property type="protein sequence ID" value="ABJ84782.1"/>
    <property type="molecule type" value="Genomic_DNA"/>
</dbReference>
<evidence type="ECO:0000256" key="1">
    <source>
        <dbReference type="ARBA" id="ARBA00009369"/>
    </source>
</evidence>
<feature type="coiled-coil region" evidence="5">
    <location>
        <begin position="70"/>
        <end position="104"/>
    </location>
</feature>
<dbReference type="eggNOG" id="COG1792">
    <property type="taxonomic scope" value="Bacteria"/>
</dbReference>
<evidence type="ECO:0000256" key="3">
    <source>
        <dbReference type="ARBA" id="ARBA00022960"/>
    </source>
</evidence>
<dbReference type="Gene3D" id="2.40.10.350">
    <property type="entry name" value="Rod shape-determining protein MreC, domain 2"/>
    <property type="match status" value="1"/>
</dbReference>
<evidence type="ECO:0000313" key="8">
    <source>
        <dbReference type="EMBL" id="ABJ84782.1"/>
    </source>
</evidence>
<dbReference type="AlphaFoldDB" id="Q01ZY3"/>
<feature type="region of interest" description="Disordered" evidence="6">
    <location>
        <begin position="323"/>
        <end position="418"/>
    </location>
</feature>
<gene>
    <name evidence="8" type="ordered locus">Acid_3812</name>
</gene>
<dbReference type="InterPro" id="IPR042177">
    <property type="entry name" value="Cell/Rod_1"/>
</dbReference>
<evidence type="ECO:0000256" key="6">
    <source>
        <dbReference type="SAM" id="MobiDB-lite"/>
    </source>
</evidence>
<feature type="region of interest" description="Disordered" evidence="6">
    <location>
        <begin position="284"/>
        <end position="308"/>
    </location>
</feature>
<dbReference type="PANTHER" id="PTHR34138">
    <property type="entry name" value="CELL SHAPE-DETERMINING PROTEIN MREC"/>
    <property type="match status" value="1"/>
</dbReference>
<dbReference type="FunCoup" id="Q01ZY3">
    <property type="interactions" value="383"/>
</dbReference>
<evidence type="ECO:0000256" key="4">
    <source>
        <dbReference type="ARBA" id="ARBA00032089"/>
    </source>
</evidence>
<proteinExistence type="inferred from homology"/>
<dbReference type="GO" id="GO:0008360">
    <property type="term" value="P:regulation of cell shape"/>
    <property type="evidence" value="ECO:0007669"/>
    <property type="project" value="UniProtKB-KW"/>
</dbReference>
<comment type="similarity">
    <text evidence="1">Belongs to the MreC family.</text>
</comment>
<dbReference type="STRING" id="234267.Acid_3812"/>
<reference evidence="8" key="1">
    <citation type="submission" date="2006-10" db="EMBL/GenBank/DDBJ databases">
        <title>Complete sequence of Solibacter usitatus Ellin6076.</title>
        <authorList>
            <consortium name="US DOE Joint Genome Institute"/>
            <person name="Copeland A."/>
            <person name="Lucas S."/>
            <person name="Lapidus A."/>
            <person name="Barry K."/>
            <person name="Detter J.C."/>
            <person name="Glavina del Rio T."/>
            <person name="Hammon N."/>
            <person name="Israni S."/>
            <person name="Dalin E."/>
            <person name="Tice H."/>
            <person name="Pitluck S."/>
            <person name="Thompson L.S."/>
            <person name="Brettin T."/>
            <person name="Bruce D."/>
            <person name="Han C."/>
            <person name="Tapia R."/>
            <person name="Gilna P."/>
            <person name="Schmutz J."/>
            <person name="Larimer F."/>
            <person name="Land M."/>
            <person name="Hauser L."/>
            <person name="Kyrpides N."/>
            <person name="Mikhailova N."/>
            <person name="Janssen P.H."/>
            <person name="Kuske C.R."/>
            <person name="Richardson P."/>
        </authorList>
    </citation>
    <scope>NUCLEOTIDE SEQUENCE</scope>
    <source>
        <strain evidence="8">Ellin6076</strain>
    </source>
</reference>
<dbReference type="Gene3D" id="2.40.10.340">
    <property type="entry name" value="Rod shape-determining protein MreC, domain 1"/>
    <property type="match status" value="1"/>
</dbReference>
<protein>
    <recommendedName>
        <fullName evidence="2">Cell shape-determining protein MreC</fullName>
    </recommendedName>
    <alternativeName>
        <fullName evidence="4">Cell shape protein MreC</fullName>
    </alternativeName>
</protein>
<keyword evidence="3" id="KW-0133">Cell shape</keyword>
<dbReference type="HOGENOM" id="CLU_657044_0_0_0"/>
<dbReference type="KEGG" id="sus:Acid_3812"/>
<dbReference type="InterPro" id="IPR042175">
    <property type="entry name" value="Cell/Rod_MreC_2"/>
</dbReference>
<evidence type="ECO:0000256" key="2">
    <source>
        <dbReference type="ARBA" id="ARBA00013855"/>
    </source>
</evidence>
<evidence type="ECO:0000256" key="5">
    <source>
        <dbReference type="SAM" id="Coils"/>
    </source>
</evidence>
<name>Q01ZY3_SOLUE</name>
<keyword evidence="5" id="KW-0175">Coiled coil</keyword>
<dbReference type="InParanoid" id="Q01ZY3"/>